<dbReference type="InterPro" id="IPR033944">
    <property type="entry name" value="Cyt_c_oxase_su1_dom"/>
</dbReference>
<feature type="transmembrane region" description="Helical" evidence="10">
    <location>
        <begin position="382"/>
        <end position="405"/>
    </location>
</feature>
<evidence type="ECO:0000256" key="2">
    <source>
        <dbReference type="ARBA" id="ARBA00004141"/>
    </source>
</evidence>
<name>A0A6B7FUK9_MACBL</name>
<dbReference type="Gene3D" id="1.20.210.10">
    <property type="entry name" value="Cytochrome c oxidase-like, subunit I domain"/>
    <property type="match status" value="1"/>
</dbReference>
<keyword evidence="9" id="KW-0813">Transport</keyword>
<keyword evidence="9" id="KW-0479">Metal-binding</keyword>
<comment type="function">
    <text evidence="9">Component of the cytochrome c oxidase, the last enzyme in the mitochondrial electron transport chain which drives oxidative phosphorylation. The respiratory chain contains 3 multisubunit complexes succinate dehydrogenase (complex II, CII), ubiquinol-cytochrome c oxidoreductase (cytochrome b-c1 complex, complex III, CIII) and cytochrome c oxidase (complex IV, CIV), that cooperate to transfer electrons derived from NADH and succinate to molecular oxygen, creating an electrochemical gradient over the inner membrane that drives transmembrane transport and the ATP synthase. Cytochrome c oxidase is the component of the respiratory chain that catalyzes the reduction of oxygen to water. Electrons originating from reduced cytochrome c in the intermembrane space (IMS) are transferred via the dinuclear copper A center (CU(A)) of subunit 2 and heme A of subunit 1 to the active site in subunit 1, a binuclear center (BNC) formed by heme A3 and copper B (CU(B)). The BNC reduces molecular oxygen to 2 water molecules using 4 electrons from cytochrome c in the IMS and 4 protons from the mitochondrial matrix.</text>
</comment>
<feature type="transmembrane region" description="Helical" evidence="10">
    <location>
        <begin position="349"/>
        <end position="370"/>
    </location>
</feature>
<keyword evidence="7 10" id="KW-1133">Transmembrane helix</keyword>
<dbReference type="GO" id="GO:0020037">
    <property type="term" value="F:heme binding"/>
    <property type="evidence" value="ECO:0007669"/>
    <property type="project" value="InterPro"/>
</dbReference>
<feature type="transmembrane region" description="Helical" evidence="10">
    <location>
        <begin position="315"/>
        <end position="337"/>
    </location>
</feature>
<dbReference type="InterPro" id="IPR036927">
    <property type="entry name" value="Cyt_c_oxase-like_su1_sf"/>
</dbReference>
<dbReference type="SMR" id="A0A6B7FUK9"/>
<feature type="transmembrane region" description="Helical" evidence="10">
    <location>
        <begin position="69"/>
        <end position="93"/>
    </location>
</feature>
<accession>A0A6B7FUK9</accession>
<dbReference type="GO" id="GO:0004129">
    <property type="term" value="F:cytochrome-c oxidase activity"/>
    <property type="evidence" value="ECO:0007669"/>
    <property type="project" value="UniProtKB-EC"/>
</dbReference>
<evidence type="ECO:0000259" key="11">
    <source>
        <dbReference type="PROSITE" id="PS50855"/>
    </source>
</evidence>
<dbReference type="PROSITE" id="PS50855">
    <property type="entry name" value="COX1"/>
    <property type="match status" value="1"/>
</dbReference>
<feature type="transmembrane region" description="Helical" evidence="10">
    <location>
        <begin position="157"/>
        <end position="183"/>
    </location>
</feature>
<comment type="pathway">
    <text evidence="3 9">Energy metabolism; oxidative phosphorylation.</text>
</comment>
<keyword evidence="9" id="KW-0186">Copper</keyword>
<reference evidence="12" key="1">
    <citation type="submission" date="2018-05" db="EMBL/GenBank/DDBJ databases">
        <title>Complete mitogenomes of Limecola baltica reveal old and feature-rich doubly uniparental inheritance of mitochondria in Tellinidae.</title>
        <authorList>
            <person name="Smietanka B."/>
            <person name="Lubosny M."/>
            <person name="Lasota R."/>
            <person name="Burzynski A."/>
        </authorList>
    </citation>
    <scope>NUCLEOTIDE SEQUENCE</scope>
    <source>
        <strain evidence="12">F-61-1</strain>
    </source>
</reference>
<dbReference type="PANTHER" id="PTHR10422:SF18">
    <property type="entry name" value="CYTOCHROME C OXIDASE SUBUNIT 1"/>
    <property type="match status" value="1"/>
</dbReference>
<feature type="transmembrane region" description="Helical" evidence="10">
    <location>
        <begin position="242"/>
        <end position="266"/>
    </location>
</feature>
<dbReference type="InterPro" id="IPR023615">
    <property type="entry name" value="Cyt_c_Oxase_su1_BS"/>
</dbReference>
<keyword evidence="9 12" id="KW-0496">Mitochondrion</keyword>
<comment type="subcellular location">
    <subcellularLocation>
        <location evidence="2">Membrane</location>
        <topology evidence="2">Multi-pass membrane protein</topology>
    </subcellularLocation>
    <subcellularLocation>
        <location evidence="9">Mitochondrion inner membrane</location>
        <topology evidence="9">Multi-pass membrane protein</topology>
    </subcellularLocation>
</comment>
<evidence type="ECO:0000256" key="3">
    <source>
        <dbReference type="ARBA" id="ARBA00004673"/>
    </source>
</evidence>
<dbReference type="GO" id="GO:0006123">
    <property type="term" value="P:mitochondrial electron transport, cytochrome c to oxygen"/>
    <property type="evidence" value="ECO:0007669"/>
    <property type="project" value="TreeGrafter"/>
</dbReference>
<feature type="transmembrane region" description="Helical" evidence="10">
    <location>
        <begin position="278"/>
        <end position="300"/>
    </location>
</feature>
<evidence type="ECO:0000256" key="9">
    <source>
        <dbReference type="RuleBase" id="RU000369"/>
    </source>
</evidence>
<comment type="catalytic activity">
    <reaction evidence="9">
        <text>4 Fe(II)-[cytochrome c] + O2 + 8 H(+)(in) = 4 Fe(III)-[cytochrome c] + 2 H2O + 4 H(+)(out)</text>
        <dbReference type="Rhea" id="RHEA:11436"/>
        <dbReference type="Rhea" id="RHEA-COMP:10350"/>
        <dbReference type="Rhea" id="RHEA-COMP:14399"/>
        <dbReference type="ChEBI" id="CHEBI:15377"/>
        <dbReference type="ChEBI" id="CHEBI:15378"/>
        <dbReference type="ChEBI" id="CHEBI:15379"/>
        <dbReference type="ChEBI" id="CHEBI:29033"/>
        <dbReference type="ChEBI" id="CHEBI:29034"/>
        <dbReference type="EC" id="7.1.1.9"/>
    </reaction>
</comment>
<protein>
    <recommendedName>
        <fullName evidence="5 9">Cytochrome c oxidase subunit 1</fullName>
        <ecNumber evidence="9">7.1.1.9</ecNumber>
    </recommendedName>
</protein>
<evidence type="ECO:0000256" key="10">
    <source>
        <dbReference type="SAM" id="Phobius"/>
    </source>
</evidence>
<sequence>MQSAVMSSYGGGYSAMMRWLCSTNHKDIGSLYFVLGLWSGLVGLVYSTMMRTELMHPGSFYGESVYNVLVTSHGLLMIFFMVMPLMIGFFGNWAVPLLLAAPDMVFARLNNLSFWLLPAATILLLMSNEVEEGVGTGWTLYPPLSAWLGHPAPAMEFMILGLHIAGMSSIFASINFVTTGANMRPEGVAPQRTTLFVVSVVITSFLLVVAMPVLAAGLTMLLTDRNFNTSFFDPVGGGDPVLFIHLFWFFGHPEVYILILPGFGIISHATAVHCGKKGAFGSLSMVHAMVSIGILGFLVWGHHMFTVGINIDSRAYFSAITMIIAVPTGVKVFSWLGTLAGGVVRKSPAMYWAVGFLFFFTFGGLTGIILSSASLDVVLHDSYYVVGHFHYVLSMGAVFAIFCGFHHWFPLMSGVGLHQVWSKSHFFAMFVSVNVTFFPHHMLGLSGMPRRYSDYPYCYKKLHMMSSWGAFGDYISTWMFLFILWEGVIARRPLVFAAVCGTSLEYSQHGYPLPHHNWSTNPLIYSYPKGSHYSMAGFIRVLKMRDGGEEVVVQPNIYSDGDFPDRGQGWA</sequence>
<dbReference type="GO" id="GO:0005743">
    <property type="term" value="C:mitochondrial inner membrane"/>
    <property type="evidence" value="ECO:0007669"/>
    <property type="project" value="UniProtKB-SubCell"/>
</dbReference>
<dbReference type="Pfam" id="PF00115">
    <property type="entry name" value="COX1"/>
    <property type="match status" value="1"/>
</dbReference>
<keyword evidence="9" id="KW-0679">Respiratory chain</keyword>
<dbReference type="GO" id="GO:0015990">
    <property type="term" value="P:electron transport coupled proton transport"/>
    <property type="evidence" value="ECO:0007669"/>
    <property type="project" value="TreeGrafter"/>
</dbReference>
<dbReference type="PROSITE" id="PS00077">
    <property type="entry name" value="COX1_CUB"/>
    <property type="match status" value="1"/>
</dbReference>
<dbReference type="EMBL" id="MH285592">
    <property type="protein sequence ID" value="QBM07760.1"/>
    <property type="molecule type" value="Genomic_DNA"/>
</dbReference>
<feature type="transmembrane region" description="Helical" evidence="10">
    <location>
        <begin position="465"/>
        <end position="485"/>
    </location>
</feature>
<organism evidence="12">
    <name type="scientific">Macoma balthica</name>
    <name type="common">Baltic tellin</name>
    <name type="synonym">Limecola balthica</name>
    <dbReference type="NCBI Taxonomy" id="1903275"/>
    <lineage>
        <taxon>Eukaryota</taxon>
        <taxon>Metazoa</taxon>
        <taxon>Spiralia</taxon>
        <taxon>Lophotrochozoa</taxon>
        <taxon>Mollusca</taxon>
        <taxon>Bivalvia</taxon>
        <taxon>Autobranchia</taxon>
        <taxon>Heteroconchia</taxon>
        <taxon>Euheterodonta</taxon>
        <taxon>Imparidentia</taxon>
        <taxon>Neoheterodontei</taxon>
        <taxon>Cardiida</taxon>
        <taxon>Tellinoidea</taxon>
        <taxon>Tellinidae</taxon>
        <taxon>Macoma</taxon>
    </lineage>
</organism>
<evidence type="ECO:0000313" key="12">
    <source>
        <dbReference type="EMBL" id="QBM07760.1"/>
    </source>
</evidence>
<feature type="transmembrane region" description="Helical" evidence="10">
    <location>
        <begin position="195"/>
        <end position="222"/>
    </location>
</feature>
<comment type="similarity">
    <text evidence="4 9">Belongs to the heme-copper respiratory oxidase family.</text>
</comment>
<feature type="domain" description="Cytochrome oxidase subunit I profile" evidence="11">
    <location>
        <begin position="13"/>
        <end position="525"/>
    </location>
</feature>
<dbReference type="EC" id="7.1.1.9" evidence="9"/>
<dbReference type="SUPFAM" id="SSF81442">
    <property type="entry name" value="Cytochrome c oxidase subunit I-like"/>
    <property type="match status" value="1"/>
</dbReference>
<keyword evidence="9" id="KW-0249">Electron transport</keyword>
<proteinExistence type="inferred from homology"/>
<keyword evidence="9" id="KW-0999">Mitochondrion inner membrane</keyword>
<keyword evidence="6 9" id="KW-0812">Transmembrane</keyword>
<keyword evidence="9" id="KW-0349">Heme</keyword>
<evidence type="ECO:0000256" key="7">
    <source>
        <dbReference type="ARBA" id="ARBA00022989"/>
    </source>
</evidence>
<evidence type="ECO:0000256" key="6">
    <source>
        <dbReference type="ARBA" id="ARBA00022692"/>
    </source>
</evidence>
<dbReference type="GO" id="GO:0045277">
    <property type="term" value="C:respiratory chain complex IV"/>
    <property type="evidence" value="ECO:0007669"/>
    <property type="project" value="InterPro"/>
</dbReference>
<dbReference type="CDD" id="cd01663">
    <property type="entry name" value="Cyt_c_Oxidase_I"/>
    <property type="match status" value="1"/>
</dbReference>
<dbReference type="PRINTS" id="PR01165">
    <property type="entry name" value="CYCOXIDASEI"/>
</dbReference>
<dbReference type="PANTHER" id="PTHR10422">
    <property type="entry name" value="CYTOCHROME C OXIDASE SUBUNIT 1"/>
    <property type="match status" value="1"/>
</dbReference>
<evidence type="ECO:0000256" key="8">
    <source>
        <dbReference type="ARBA" id="ARBA00023136"/>
    </source>
</evidence>
<dbReference type="UniPathway" id="UPA00705"/>
<dbReference type="InterPro" id="IPR000883">
    <property type="entry name" value="Cyt_C_Oxase_1"/>
</dbReference>
<keyword evidence="9" id="KW-0408">Iron</keyword>
<geneLocation type="mitochondrion" evidence="12"/>
<keyword evidence="8 9" id="KW-0472">Membrane</keyword>
<dbReference type="AlphaFoldDB" id="A0A6B7FUK9"/>
<comment type="cofactor">
    <cofactor evidence="1">
        <name>heme</name>
        <dbReference type="ChEBI" id="CHEBI:30413"/>
    </cofactor>
</comment>
<evidence type="ECO:0000256" key="1">
    <source>
        <dbReference type="ARBA" id="ARBA00001971"/>
    </source>
</evidence>
<feature type="transmembrane region" description="Helical" evidence="10">
    <location>
        <begin position="426"/>
        <end position="445"/>
    </location>
</feature>
<evidence type="ECO:0000256" key="5">
    <source>
        <dbReference type="ARBA" id="ARBA00015947"/>
    </source>
</evidence>
<dbReference type="GO" id="GO:0046872">
    <property type="term" value="F:metal ion binding"/>
    <property type="evidence" value="ECO:0007669"/>
    <property type="project" value="UniProtKB-KW"/>
</dbReference>
<feature type="transmembrane region" description="Helical" evidence="10">
    <location>
        <begin position="105"/>
        <end position="126"/>
    </location>
</feature>
<evidence type="ECO:0000256" key="4">
    <source>
        <dbReference type="ARBA" id="ARBA00009578"/>
    </source>
</evidence>
<dbReference type="InterPro" id="IPR023616">
    <property type="entry name" value="Cyt_c_oxase-like_su1_dom"/>
</dbReference>
<feature type="transmembrane region" description="Helical" evidence="10">
    <location>
        <begin position="28"/>
        <end position="49"/>
    </location>
</feature>